<dbReference type="EMBL" id="DVOF01000047">
    <property type="protein sequence ID" value="HIV02239.1"/>
    <property type="molecule type" value="Genomic_DNA"/>
</dbReference>
<feature type="binding site" evidence="4">
    <location>
        <position position="289"/>
    </location>
    <ligand>
        <name>S-adenosyl-L-methionine</name>
        <dbReference type="ChEBI" id="CHEBI:59789"/>
    </ligand>
</feature>
<dbReference type="PROSITE" id="PS01231">
    <property type="entry name" value="TRMA_2"/>
    <property type="match status" value="1"/>
</dbReference>
<keyword evidence="2 4" id="KW-0808">Transferase</keyword>
<dbReference type="InterPro" id="IPR012340">
    <property type="entry name" value="NA-bd_OB-fold"/>
</dbReference>
<feature type="binding site" evidence="4">
    <location>
        <position position="339"/>
    </location>
    <ligand>
        <name>S-adenosyl-L-methionine</name>
        <dbReference type="ChEBI" id="CHEBI:59789"/>
    </ligand>
</feature>
<evidence type="ECO:0000256" key="5">
    <source>
        <dbReference type="PROSITE-ProRule" id="PRU10015"/>
    </source>
</evidence>
<gene>
    <name evidence="7" type="primary">rlmD</name>
    <name evidence="7" type="ORF">IAC74_01590</name>
</gene>
<feature type="domain" description="TRAM" evidence="6">
    <location>
        <begin position="7"/>
        <end position="65"/>
    </location>
</feature>
<dbReference type="Pfam" id="PF01938">
    <property type="entry name" value="TRAM"/>
    <property type="match status" value="1"/>
</dbReference>
<dbReference type="PANTHER" id="PTHR11061">
    <property type="entry name" value="RNA M5U METHYLTRANSFERASE"/>
    <property type="match status" value="1"/>
</dbReference>
<feature type="active site" description="Nucleophile" evidence="4">
    <location>
        <position position="414"/>
    </location>
</feature>
<dbReference type="FunFam" id="3.40.50.150:FF:000009">
    <property type="entry name" value="23S rRNA (Uracil(1939)-C(5))-methyltransferase RlmD"/>
    <property type="match status" value="1"/>
</dbReference>
<dbReference type="PROSITE" id="PS50926">
    <property type="entry name" value="TRAM"/>
    <property type="match status" value="1"/>
</dbReference>
<sequence length="461" mass="50385">MAENNIPVVKNQTYPISISAQGTQGEGIGKIDGFTVFVKDAVAGDELRVKILKVNKSYAFAKIESILTPSSARVTPACGAFARCGGCNLMHIRYAQQLKIKTQRVRDALERIGGFHAVGVADTIGMDNPYRYRNKMQFPVGRGRDGALVTGFFAPRSHTIVPVNDCLTGAEGFSAVTEAVKEFMQLYQIAPYDEKTHKGVIRHVFVRSNSAGEMMAVIVANALRLEHTDELVSLLRERVRGLVGVIHNINMEKTNLILGKNNVTLWGADTLSDTLGGLRFEISPHSFYQVNHQQTEVLYETALAYAGLSGEETVFDLYCGIGTISLFLARQAKKVIGIEIVPEAVEDARRNASANGIGNAHFHCGAAETVVPQLYHAGERADVVVLDPPRKGADEVTLSTILKMEPKKIVYVSCNPETLARDARFLAEEGGYVVKKVQPVDLFPHTAHVETVVLLSQTDSF</sequence>
<dbReference type="InterPro" id="IPR030390">
    <property type="entry name" value="MeTrfase_TrmA_AS"/>
</dbReference>
<evidence type="ECO:0000256" key="1">
    <source>
        <dbReference type="ARBA" id="ARBA00022603"/>
    </source>
</evidence>
<evidence type="ECO:0000256" key="4">
    <source>
        <dbReference type="PROSITE-ProRule" id="PRU01024"/>
    </source>
</evidence>
<proteinExistence type="inferred from homology"/>
<feature type="active site" evidence="5">
    <location>
        <position position="414"/>
    </location>
</feature>
<feature type="binding site" evidence="4">
    <location>
        <position position="318"/>
    </location>
    <ligand>
        <name>S-adenosyl-L-methionine</name>
        <dbReference type="ChEBI" id="CHEBI:59789"/>
    </ligand>
</feature>
<name>A0A9D1NGJ4_9FIRM</name>
<dbReference type="SUPFAM" id="SSF50249">
    <property type="entry name" value="Nucleic acid-binding proteins"/>
    <property type="match status" value="1"/>
</dbReference>
<keyword evidence="1 4" id="KW-0489">Methyltransferase</keyword>
<organism evidence="7 8">
    <name type="scientific">Candidatus Aphodoplasma excrementigallinarum</name>
    <dbReference type="NCBI Taxonomy" id="2840673"/>
    <lineage>
        <taxon>Bacteria</taxon>
        <taxon>Bacillati</taxon>
        <taxon>Bacillota</taxon>
        <taxon>Clostridia</taxon>
        <taxon>Eubacteriales</taxon>
        <taxon>Candidatus Aphodoplasma</taxon>
    </lineage>
</organism>
<protein>
    <submittedName>
        <fullName evidence="7">23S rRNA (Uracil(1939)-C(5))-methyltransferase RlmD</fullName>
        <ecNumber evidence="7">2.1.1.190</ecNumber>
    </submittedName>
</protein>
<dbReference type="PROSITE" id="PS01230">
    <property type="entry name" value="TRMA_1"/>
    <property type="match status" value="1"/>
</dbReference>
<evidence type="ECO:0000313" key="8">
    <source>
        <dbReference type="Proteomes" id="UP000886743"/>
    </source>
</evidence>
<reference evidence="7" key="1">
    <citation type="submission" date="2020-10" db="EMBL/GenBank/DDBJ databases">
        <authorList>
            <person name="Gilroy R."/>
        </authorList>
    </citation>
    <scope>NUCLEOTIDE SEQUENCE</scope>
    <source>
        <strain evidence="7">4920</strain>
    </source>
</reference>
<dbReference type="CDD" id="cd02440">
    <property type="entry name" value="AdoMet_MTases"/>
    <property type="match status" value="1"/>
</dbReference>
<dbReference type="Pfam" id="PF05958">
    <property type="entry name" value="tRNA_U5-meth_tr"/>
    <property type="match status" value="1"/>
</dbReference>
<evidence type="ECO:0000259" key="6">
    <source>
        <dbReference type="PROSITE" id="PS50926"/>
    </source>
</evidence>
<dbReference type="InterPro" id="IPR002792">
    <property type="entry name" value="TRAM_dom"/>
</dbReference>
<dbReference type="AlphaFoldDB" id="A0A9D1NGJ4"/>
<accession>A0A9D1NGJ4</accession>
<reference evidence="7" key="2">
    <citation type="journal article" date="2021" name="PeerJ">
        <title>Extensive microbial diversity within the chicken gut microbiome revealed by metagenomics and culture.</title>
        <authorList>
            <person name="Gilroy R."/>
            <person name="Ravi A."/>
            <person name="Getino M."/>
            <person name="Pursley I."/>
            <person name="Horton D.L."/>
            <person name="Alikhan N.F."/>
            <person name="Baker D."/>
            <person name="Gharbi K."/>
            <person name="Hall N."/>
            <person name="Watson M."/>
            <person name="Adriaenssens E.M."/>
            <person name="Foster-Nyarko E."/>
            <person name="Jarju S."/>
            <person name="Secka A."/>
            <person name="Antonio M."/>
            <person name="Oren A."/>
            <person name="Chaudhuri R.R."/>
            <person name="La Ragione R."/>
            <person name="Hildebrand F."/>
            <person name="Pallen M.J."/>
        </authorList>
    </citation>
    <scope>NUCLEOTIDE SEQUENCE</scope>
    <source>
        <strain evidence="7">4920</strain>
    </source>
</reference>
<dbReference type="Gene3D" id="2.40.50.1070">
    <property type="match status" value="1"/>
</dbReference>
<dbReference type="Proteomes" id="UP000886743">
    <property type="component" value="Unassembled WGS sequence"/>
</dbReference>
<evidence type="ECO:0000256" key="2">
    <source>
        <dbReference type="ARBA" id="ARBA00022679"/>
    </source>
</evidence>
<evidence type="ECO:0000313" key="7">
    <source>
        <dbReference type="EMBL" id="HIV02239.1"/>
    </source>
</evidence>
<dbReference type="FunFam" id="2.40.50.140:FF:000097">
    <property type="entry name" value="23S rRNA (uracil(1939)-C(5))-methyltransferase RlmD"/>
    <property type="match status" value="1"/>
</dbReference>
<comment type="similarity">
    <text evidence="4">Belongs to the class I-like SAM-binding methyltransferase superfamily. RNA M5U methyltransferase family.</text>
</comment>
<dbReference type="FunFam" id="2.40.50.1070:FF:000003">
    <property type="entry name" value="23S rRNA (Uracil-5-)-methyltransferase RumA"/>
    <property type="match status" value="1"/>
</dbReference>
<dbReference type="InterPro" id="IPR029063">
    <property type="entry name" value="SAM-dependent_MTases_sf"/>
</dbReference>
<dbReference type="GO" id="GO:0070041">
    <property type="term" value="F:rRNA (uridine-C5-)-methyltransferase activity"/>
    <property type="evidence" value="ECO:0007669"/>
    <property type="project" value="TreeGrafter"/>
</dbReference>
<comment type="caution">
    <text evidence="7">The sequence shown here is derived from an EMBL/GenBank/DDBJ whole genome shotgun (WGS) entry which is preliminary data.</text>
</comment>
<dbReference type="InterPro" id="IPR030391">
    <property type="entry name" value="MeTrfase_TrmA_CS"/>
</dbReference>
<dbReference type="SUPFAM" id="SSF53335">
    <property type="entry name" value="S-adenosyl-L-methionine-dependent methyltransferases"/>
    <property type="match status" value="1"/>
</dbReference>
<keyword evidence="3 4" id="KW-0949">S-adenosyl-L-methionine</keyword>
<evidence type="ECO:0000256" key="3">
    <source>
        <dbReference type="ARBA" id="ARBA00022691"/>
    </source>
</evidence>
<dbReference type="Gene3D" id="2.40.50.140">
    <property type="entry name" value="Nucleic acid-binding proteins"/>
    <property type="match status" value="1"/>
</dbReference>
<dbReference type="PANTHER" id="PTHR11061:SF30">
    <property type="entry name" value="TRNA (URACIL(54)-C(5))-METHYLTRANSFERASE"/>
    <property type="match status" value="1"/>
</dbReference>
<dbReference type="EC" id="2.1.1.190" evidence="7"/>
<dbReference type="InterPro" id="IPR010280">
    <property type="entry name" value="U5_MeTrfase_fam"/>
</dbReference>
<dbReference type="PROSITE" id="PS51687">
    <property type="entry name" value="SAM_MT_RNA_M5U"/>
    <property type="match status" value="1"/>
</dbReference>
<dbReference type="NCBIfam" id="TIGR00479">
    <property type="entry name" value="rumA"/>
    <property type="match status" value="1"/>
</dbReference>
<dbReference type="GO" id="GO:0070475">
    <property type="term" value="P:rRNA base methylation"/>
    <property type="evidence" value="ECO:0007669"/>
    <property type="project" value="TreeGrafter"/>
</dbReference>
<feature type="binding site" evidence="4">
    <location>
        <position position="387"/>
    </location>
    <ligand>
        <name>S-adenosyl-L-methionine</name>
        <dbReference type="ChEBI" id="CHEBI:59789"/>
    </ligand>
</feature>
<dbReference type="Gene3D" id="3.40.50.150">
    <property type="entry name" value="Vaccinia Virus protein VP39"/>
    <property type="match status" value="1"/>
</dbReference>